<comment type="similarity">
    <text evidence="1">Belongs to the glycosyltransferase 77 family.</text>
</comment>
<evidence type="ECO:0008006" key="6">
    <source>
        <dbReference type="Google" id="ProtNLM"/>
    </source>
</evidence>
<feature type="domain" description="Methyltransferase type 11" evidence="3">
    <location>
        <begin position="316"/>
        <end position="397"/>
    </location>
</feature>
<protein>
    <recommendedName>
        <fullName evidence="6">Methyltransferase type 11 domain-containing protein</fullName>
    </recommendedName>
</protein>
<proteinExistence type="inferred from homology"/>
<dbReference type="Pfam" id="PF03407">
    <property type="entry name" value="Nucleotid_trans"/>
    <property type="match status" value="1"/>
</dbReference>
<dbReference type="OrthoDB" id="1909814at2759"/>
<gene>
    <name evidence="4" type="ORF">Vbra_3970</name>
</gene>
<dbReference type="GO" id="GO:0016757">
    <property type="term" value="F:glycosyltransferase activity"/>
    <property type="evidence" value="ECO:0007669"/>
    <property type="project" value="TreeGrafter"/>
</dbReference>
<sequence>MSHTLAELDEMYDKLGLASHILNTTWPILRMLALLKEGLPDLDSYDCPLFHHFSALRAFHGSLMELVSTWQEQINGGQPPAALLQERANEAARLLQEVPKDASRYFNKCPLALISAAMIQNVDRRDILVDPLRDIIRQIPLRTLLSTEWPVLDLLDILHTDFAQRNMSASHDLDDAADECLNIWTADKRKTSPQETPSFVAQRLVRPSVANDSCFIMDSLPLNQRQSIGREAARNTTETCQSALSSHASSFANGRAYNESVATQENGAYIRRSASDGQDVSGQLSVDMLEWIRYMHVRLFDRYWSAGYITRDSHALSIGASTGEEVRALYQAGVRYAIGVDLVERPPLVVRGDLHDLPFKDDSFDFVFAKVFNRIDCTFHYAAEVERVLRPNGYAAFLLPSGTYRPFGSSSAVKLPPNRTEAVAAFLRLFQCSQLVDIHDVIPVMQQPDCSPEGLFGPMWGVVLRKGKEGGNDCWMWCRHADALDSCSAQVRHLEGREIGEKRSGTTMPASTGWLSSDLLSSVANADGTIVMTTVNNGMVDFAINWAKSLQRQGASSFLIVCLDDGCFDLLSQSLPNNVVRAPKEVRVSAAATIFNTESFGALVMTRPFFVREILQRGYTVLYNDVDMVWLRNALEYMPSRRFDVALQIDVVNFCSCLMLFRPTEGALSLLNQWEQLMHRETRRNITYNNPYLKEAVKNLRNSVSIASLSPAFFPSG</sequence>
<dbReference type="Gene3D" id="3.40.50.150">
    <property type="entry name" value="Vaccinia Virus protein VP39"/>
    <property type="match status" value="1"/>
</dbReference>
<dbReference type="GO" id="GO:0008757">
    <property type="term" value="F:S-adenosylmethionine-dependent methyltransferase activity"/>
    <property type="evidence" value="ECO:0007669"/>
    <property type="project" value="InterPro"/>
</dbReference>
<evidence type="ECO:0000256" key="1">
    <source>
        <dbReference type="ARBA" id="ARBA00007033"/>
    </source>
</evidence>
<dbReference type="EMBL" id="CDMY01000254">
    <property type="protein sequence ID" value="CEL97126.1"/>
    <property type="molecule type" value="Genomic_DNA"/>
</dbReference>
<dbReference type="InterPro" id="IPR013216">
    <property type="entry name" value="Methyltransf_11"/>
</dbReference>
<dbReference type="Proteomes" id="UP000041254">
    <property type="component" value="Unassembled WGS sequence"/>
</dbReference>
<dbReference type="SUPFAM" id="SSF53335">
    <property type="entry name" value="S-adenosyl-L-methionine-dependent methyltransferases"/>
    <property type="match status" value="1"/>
</dbReference>
<dbReference type="InterPro" id="IPR005069">
    <property type="entry name" value="Nucl-diP-sugar_transferase"/>
</dbReference>
<keyword evidence="5" id="KW-1185">Reference proteome</keyword>
<reference evidence="4 5" key="1">
    <citation type="submission" date="2014-11" db="EMBL/GenBank/DDBJ databases">
        <authorList>
            <person name="Zhu J."/>
            <person name="Qi W."/>
            <person name="Song R."/>
        </authorList>
    </citation>
    <scope>NUCLEOTIDE SEQUENCE [LARGE SCALE GENOMIC DNA]</scope>
</reference>
<accession>A0A0G4EL57</accession>
<evidence type="ECO:0000259" key="2">
    <source>
        <dbReference type="Pfam" id="PF03407"/>
    </source>
</evidence>
<dbReference type="InterPro" id="IPR029063">
    <property type="entry name" value="SAM-dependent_MTases_sf"/>
</dbReference>
<dbReference type="InterPro" id="IPR029044">
    <property type="entry name" value="Nucleotide-diphossugar_trans"/>
</dbReference>
<feature type="domain" description="Nucleotide-diphospho-sugar transferase" evidence="2">
    <location>
        <begin position="556"/>
        <end position="714"/>
    </location>
</feature>
<dbReference type="PANTHER" id="PTHR47032">
    <property type="entry name" value="UDP-D-XYLOSE:L-FUCOSE ALPHA-1,3-D-XYLOSYLTRANSFERASE-RELATED"/>
    <property type="match status" value="1"/>
</dbReference>
<dbReference type="CDD" id="cd02440">
    <property type="entry name" value="AdoMet_MTases"/>
    <property type="match status" value="1"/>
</dbReference>
<evidence type="ECO:0000313" key="5">
    <source>
        <dbReference type="Proteomes" id="UP000041254"/>
    </source>
</evidence>
<evidence type="ECO:0000259" key="3">
    <source>
        <dbReference type="Pfam" id="PF08241"/>
    </source>
</evidence>
<dbReference type="InParanoid" id="A0A0G4EL57"/>
<dbReference type="InterPro" id="IPR052636">
    <property type="entry name" value="UDP-D-xylose:L-fucose_XylT"/>
</dbReference>
<name>A0A0G4EL57_VITBC</name>
<dbReference type="SUPFAM" id="SSF53448">
    <property type="entry name" value="Nucleotide-diphospho-sugar transferases"/>
    <property type="match status" value="1"/>
</dbReference>
<dbReference type="PANTHER" id="PTHR47032:SF1">
    <property type="entry name" value="UDP-D-XYLOSE:L-FUCOSE ALPHA-1,3-D-XYLOSYLTRANSFERASE-RELATED"/>
    <property type="match status" value="1"/>
</dbReference>
<evidence type="ECO:0000313" key="4">
    <source>
        <dbReference type="EMBL" id="CEL97126.1"/>
    </source>
</evidence>
<organism evidence="4 5">
    <name type="scientific">Vitrella brassicaformis (strain CCMP3155)</name>
    <dbReference type="NCBI Taxonomy" id="1169540"/>
    <lineage>
        <taxon>Eukaryota</taxon>
        <taxon>Sar</taxon>
        <taxon>Alveolata</taxon>
        <taxon>Colpodellida</taxon>
        <taxon>Vitrellaceae</taxon>
        <taxon>Vitrella</taxon>
    </lineage>
</organism>
<dbReference type="GO" id="GO:0005794">
    <property type="term" value="C:Golgi apparatus"/>
    <property type="evidence" value="ECO:0007669"/>
    <property type="project" value="TreeGrafter"/>
</dbReference>
<dbReference type="Pfam" id="PF08241">
    <property type="entry name" value="Methyltransf_11"/>
    <property type="match status" value="1"/>
</dbReference>
<dbReference type="AlphaFoldDB" id="A0A0G4EL57"/>
<dbReference type="VEuPathDB" id="CryptoDB:Vbra_3970"/>